<dbReference type="FunFam" id="3.30.470.20:FF:000014">
    <property type="entry name" value="Carbamoyl-phosphate synthase large chain"/>
    <property type="match status" value="1"/>
</dbReference>
<feature type="binding site" evidence="19">
    <location>
        <position position="210"/>
    </location>
    <ligand>
        <name>ATP</name>
        <dbReference type="ChEBI" id="CHEBI:30616"/>
        <label>1</label>
    </ligand>
</feature>
<dbReference type="UniPathway" id="UPA00070">
    <property type="reaction ID" value="UER00115"/>
</dbReference>
<feature type="binding site" evidence="19">
    <location>
        <position position="844"/>
    </location>
    <ligand>
        <name>Mg(2+)</name>
        <dbReference type="ChEBI" id="CHEBI:18420"/>
        <label>4</label>
    </ligand>
</feature>
<evidence type="ECO:0000313" key="23">
    <source>
        <dbReference type="Proteomes" id="UP000033772"/>
    </source>
</evidence>
<evidence type="ECO:0000256" key="10">
    <source>
        <dbReference type="ARBA" id="ARBA00022741"/>
    </source>
</evidence>
<feature type="binding site" evidence="19">
    <location>
        <position position="243"/>
    </location>
    <ligand>
        <name>ATP</name>
        <dbReference type="ChEBI" id="CHEBI:30616"/>
        <label>1</label>
    </ligand>
</feature>
<dbReference type="FunFam" id="3.30.470.20:FF:000007">
    <property type="entry name" value="Carbamoyl-phosphate synthase large chain"/>
    <property type="match status" value="1"/>
</dbReference>
<evidence type="ECO:0000256" key="12">
    <source>
        <dbReference type="ARBA" id="ARBA00022842"/>
    </source>
</evidence>
<keyword evidence="9 19" id="KW-0677">Repeat</keyword>
<feature type="domain" description="MGS-like" evidence="21">
    <location>
        <begin position="955"/>
        <end position="1104"/>
    </location>
</feature>
<feature type="binding site" evidence="19">
    <location>
        <position position="285"/>
    </location>
    <ligand>
        <name>Mg(2+)</name>
        <dbReference type="ChEBI" id="CHEBI:18420"/>
        <label>1</label>
    </ligand>
</feature>
<dbReference type="FunFam" id="3.30.1490.20:FF:000001">
    <property type="entry name" value="Carbamoyl-phosphate synthase large chain"/>
    <property type="match status" value="1"/>
</dbReference>
<feature type="binding site" evidence="19">
    <location>
        <position position="299"/>
    </location>
    <ligand>
        <name>ATP</name>
        <dbReference type="ChEBI" id="CHEBI:30616"/>
        <label>1</label>
    </ligand>
</feature>
<dbReference type="SMART" id="SM00851">
    <property type="entry name" value="MGS"/>
    <property type="match status" value="1"/>
</dbReference>
<keyword evidence="10 19" id="KW-0547">Nucleotide-binding</keyword>
<dbReference type="Gene3D" id="3.30.1490.20">
    <property type="entry name" value="ATP-grasp fold, A domain"/>
    <property type="match status" value="1"/>
</dbReference>
<dbReference type="Pfam" id="PF02142">
    <property type="entry name" value="MGS"/>
    <property type="match status" value="1"/>
</dbReference>
<comment type="domain">
    <text evidence="19">The large subunit is composed of 2 ATP-grasp domains that are involved in binding the 2 ATP molecules needed for carbamoyl phosphate synthesis. The N-terminal ATP-grasp domain (referred to as the carboxyphosphate synthetic component) catalyzes the ATP-dependent phosphorylation of hydrogencarbonate to carboxyphosphate and the subsequent nucleophilic attack by ammonia to form a carbamate intermediate. The C-terminal ATP-grasp domain (referred to as the carbamoyl phosphate synthetic component) then catalyzes the phosphorylation of carbamate with the second ATP to form the end product carbamoyl phosphate. The reactive and unstable enzyme intermediates are sequentially channeled from one active site to the next through the interior of the protein over a distance of at least 96 A.</text>
</comment>
<feature type="binding site" evidence="19">
    <location>
        <position position="792"/>
    </location>
    <ligand>
        <name>ATP</name>
        <dbReference type="ChEBI" id="CHEBI:30616"/>
        <label>2</label>
    </ligand>
</feature>
<dbReference type="PROSITE" id="PS50975">
    <property type="entry name" value="ATP_GRASP"/>
    <property type="match status" value="2"/>
</dbReference>
<dbReference type="GO" id="GO:0005524">
    <property type="term" value="F:ATP binding"/>
    <property type="evidence" value="ECO:0007669"/>
    <property type="project" value="UniProtKB-UniRule"/>
</dbReference>
<dbReference type="Gene3D" id="3.30.470.20">
    <property type="entry name" value="ATP-grasp fold, B domain"/>
    <property type="match status" value="2"/>
</dbReference>
<comment type="subunit">
    <text evidence="18 19">Composed of two chains; the small (or glutamine) chain promotes the hydrolysis of glutamine to ammonia, which is used by the large (or ammonia) chain to synthesize carbamoyl phosphate. Tetramer of heterodimers (alpha,beta)4.</text>
</comment>
<dbReference type="Gene3D" id="1.10.1030.10">
    <property type="entry name" value="Carbamoyl-phosphate synthetase, large subunit oligomerisation domain"/>
    <property type="match status" value="1"/>
</dbReference>
<evidence type="ECO:0000256" key="14">
    <source>
        <dbReference type="ARBA" id="ARBA00023211"/>
    </source>
</evidence>
<feature type="binding site" evidence="19">
    <location>
        <position position="832"/>
    </location>
    <ligand>
        <name>Mg(2+)</name>
        <dbReference type="ChEBI" id="CHEBI:18420"/>
        <label>3</label>
    </ligand>
</feature>
<dbReference type="InterPro" id="IPR005483">
    <property type="entry name" value="CPSase_dom"/>
</dbReference>
<feature type="binding site" evidence="19">
    <location>
        <position position="832"/>
    </location>
    <ligand>
        <name>ATP</name>
        <dbReference type="ChEBI" id="CHEBI:30616"/>
        <label>2</label>
    </ligand>
</feature>
<dbReference type="PROSITE" id="PS51855">
    <property type="entry name" value="MGS"/>
    <property type="match status" value="1"/>
</dbReference>
<dbReference type="FunFam" id="1.10.1030.10:FF:000002">
    <property type="entry name" value="Carbamoyl-phosphate synthase large chain"/>
    <property type="match status" value="1"/>
</dbReference>
<dbReference type="GO" id="GO:0044205">
    <property type="term" value="P:'de novo' UMP biosynthetic process"/>
    <property type="evidence" value="ECO:0007669"/>
    <property type="project" value="UniProtKB-UniRule"/>
</dbReference>
<comment type="cofactor">
    <cofactor evidence="1">
        <name>Mn(2+)</name>
        <dbReference type="ChEBI" id="CHEBI:29035"/>
    </cofactor>
</comment>
<dbReference type="InterPro" id="IPR036914">
    <property type="entry name" value="MGS-like_dom_sf"/>
</dbReference>
<feature type="binding site" evidence="19">
    <location>
        <position position="176"/>
    </location>
    <ligand>
        <name>ATP</name>
        <dbReference type="ChEBI" id="CHEBI:30616"/>
        <label>1</label>
    </ligand>
</feature>
<comment type="catalytic activity">
    <reaction evidence="15 19">
        <text>hydrogencarbonate + NH4(+) + 2 ATP = carbamoyl phosphate + 2 ADP + phosphate + 2 H(+)</text>
        <dbReference type="Rhea" id="RHEA:18029"/>
        <dbReference type="ChEBI" id="CHEBI:15378"/>
        <dbReference type="ChEBI" id="CHEBI:17544"/>
        <dbReference type="ChEBI" id="CHEBI:28938"/>
        <dbReference type="ChEBI" id="CHEBI:30616"/>
        <dbReference type="ChEBI" id="CHEBI:43474"/>
        <dbReference type="ChEBI" id="CHEBI:58228"/>
        <dbReference type="ChEBI" id="CHEBI:456216"/>
        <dbReference type="EC" id="6.3.4.16"/>
    </reaction>
</comment>
<dbReference type="InterPro" id="IPR033937">
    <property type="entry name" value="MGS_CPS_CarB"/>
</dbReference>
<feature type="domain" description="ATP-grasp" evidence="20">
    <location>
        <begin position="682"/>
        <end position="873"/>
    </location>
</feature>
<feature type="binding site" evidence="19">
    <location>
        <position position="129"/>
    </location>
    <ligand>
        <name>ATP</name>
        <dbReference type="ChEBI" id="CHEBI:30616"/>
        <label>1</label>
    </ligand>
</feature>
<feature type="binding site" evidence="19">
    <location>
        <position position="285"/>
    </location>
    <ligand>
        <name>Mn(2+)</name>
        <dbReference type="ChEBI" id="CHEBI:29035"/>
        <label>1</label>
    </ligand>
</feature>
<dbReference type="EC" id="6.3.5.5" evidence="19"/>
<feature type="binding site" evidence="19">
    <location>
        <position position="844"/>
    </location>
    <ligand>
        <name>Mg(2+)</name>
        <dbReference type="ChEBI" id="CHEBI:18420"/>
        <label>3</label>
    </ligand>
</feature>
<feature type="binding site" evidence="19">
    <location>
        <position position="844"/>
    </location>
    <ligand>
        <name>Mn(2+)</name>
        <dbReference type="ChEBI" id="CHEBI:29035"/>
        <label>3</label>
    </ligand>
</feature>
<dbReference type="InterPro" id="IPR005480">
    <property type="entry name" value="CPSase_lsu_oligo"/>
</dbReference>
<comment type="pathway">
    <text evidence="3 19">Amino-acid biosynthesis; L-arginine biosynthesis; carbamoyl phosphate from bicarbonate: step 1/1.</text>
</comment>
<comment type="similarity">
    <text evidence="4 19">Belongs to the CarB family.</text>
</comment>
<dbReference type="PRINTS" id="PR00098">
    <property type="entry name" value="CPSASE"/>
</dbReference>
<dbReference type="NCBIfam" id="NF003671">
    <property type="entry name" value="PRK05294.1"/>
    <property type="match status" value="1"/>
</dbReference>
<evidence type="ECO:0000259" key="21">
    <source>
        <dbReference type="PROSITE" id="PS51855"/>
    </source>
</evidence>
<evidence type="ECO:0000256" key="13">
    <source>
        <dbReference type="ARBA" id="ARBA00022975"/>
    </source>
</evidence>
<dbReference type="SUPFAM" id="SSF52335">
    <property type="entry name" value="Methylglyoxal synthase-like"/>
    <property type="match status" value="1"/>
</dbReference>
<keyword evidence="23" id="KW-1185">Reference proteome</keyword>
<dbReference type="OrthoDB" id="9804197at2"/>
<evidence type="ECO:0000256" key="5">
    <source>
        <dbReference type="ARBA" id="ARBA00022571"/>
    </source>
</evidence>
<comment type="pathway">
    <text evidence="2 19">Pyrimidine metabolism; UMP biosynthesis via de novo pathway; (S)-dihydroorotate from bicarbonate: step 1/3.</text>
</comment>
<feature type="binding site" evidence="19">
    <location>
        <position position="844"/>
    </location>
    <ligand>
        <name>Mn(2+)</name>
        <dbReference type="ChEBI" id="CHEBI:29035"/>
        <label>4</label>
    </ligand>
</feature>
<dbReference type="InterPro" id="IPR011607">
    <property type="entry name" value="MGS-like_dom"/>
</dbReference>
<dbReference type="Pfam" id="PF25596">
    <property type="entry name" value="CPSase_L_D1"/>
    <property type="match status" value="2"/>
</dbReference>
<dbReference type="InterPro" id="IPR016185">
    <property type="entry name" value="PreATP-grasp_dom_sf"/>
</dbReference>
<evidence type="ECO:0000256" key="9">
    <source>
        <dbReference type="ARBA" id="ARBA00022737"/>
    </source>
</evidence>
<keyword evidence="7 19" id="KW-0028">Amino-acid biosynthesis</keyword>
<feature type="binding site" evidence="19">
    <location>
        <position position="790"/>
    </location>
    <ligand>
        <name>ATP</name>
        <dbReference type="ChEBI" id="CHEBI:30616"/>
        <label>2</label>
    </ligand>
</feature>
<dbReference type="FunFam" id="3.40.50.20:FF:000003">
    <property type="entry name" value="Carbamoyl-phosphate synthase large chain"/>
    <property type="match status" value="1"/>
</dbReference>
<feature type="binding site" evidence="19">
    <location>
        <position position="846"/>
    </location>
    <ligand>
        <name>Mg(2+)</name>
        <dbReference type="ChEBI" id="CHEBI:18420"/>
        <label>4</label>
    </ligand>
</feature>
<protein>
    <recommendedName>
        <fullName evidence="19">Carbamoyl phosphate synthase large chain</fullName>
        <ecNumber evidence="19">6.3.4.16</ecNumber>
        <ecNumber evidence="19">6.3.5.5</ecNumber>
    </recommendedName>
    <alternativeName>
        <fullName evidence="19">Carbamoyl phosphate synthetase ammonia chain</fullName>
    </alternativeName>
</protein>
<dbReference type="InterPro" id="IPR036897">
    <property type="entry name" value="CarbamoylP_synth_lsu_oligo_sf"/>
</dbReference>
<keyword evidence="14" id="KW-0464">Manganese</keyword>
<evidence type="ECO:0000256" key="15">
    <source>
        <dbReference type="ARBA" id="ARBA00047359"/>
    </source>
</evidence>
<evidence type="ECO:0000256" key="1">
    <source>
        <dbReference type="ARBA" id="ARBA00001936"/>
    </source>
</evidence>
<dbReference type="InterPro" id="IPR013815">
    <property type="entry name" value="ATP_grasp_subdomain_1"/>
</dbReference>
<accession>A0A1J4NAX6</accession>
<keyword evidence="13 19" id="KW-0665">Pyrimidine biosynthesis</keyword>
<proteinExistence type="inferred from homology"/>
<dbReference type="SUPFAM" id="SSF48108">
    <property type="entry name" value="Carbamoyl phosphate synthetase, large subunit connection domain"/>
    <property type="match status" value="1"/>
</dbReference>
<feature type="binding site" evidence="19">
    <location>
        <position position="844"/>
    </location>
    <ligand>
        <name>ATP</name>
        <dbReference type="ChEBI" id="CHEBI:30616"/>
        <label>2</label>
    </ligand>
</feature>
<feature type="binding site" evidence="19">
    <location>
        <position position="299"/>
    </location>
    <ligand>
        <name>Mn(2+)</name>
        <dbReference type="ChEBI" id="CHEBI:29035"/>
        <label>1</label>
    </ligand>
</feature>
<dbReference type="Proteomes" id="UP000033772">
    <property type="component" value="Unassembled WGS sequence"/>
</dbReference>
<keyword evidence="11 19" id="KW-0067">ATP-binding</keyword>
<comment type="function">
    <text evidence="17 19">Large subunit of the glutamine-dependent carbamoyl phosphate synthetase (CPSase). CPSase catalyzes the formation of carbamoyl phosphate from the ammonia moiety of glutamine, carbonate, and phosphate donated by ATP, constituting the first step of 2 biosynthetic pathways, one leading to arginine and/or urea and the other to pyrimidine nucleotides. The large subunit (synthetase) binds the substrates ammonia (free or transferred from glutamine from the small subunit), hydrogencarbonate and ATP and carries out an ATP-coupled ligase reaction, activating hydrogencarbonate by forming carboxy phosphate which reacts with ammonia to form carbamoyl phosphate.</text>
</comment>
<feature type="binding site" evidence="19">
    <location>
        <position position="759"/>
    </location>
    <ligand>
        <name>ATP</name>
        <dbReference type="ChEBI" id="CHEBI:30616"/>
        <label>2</label>
    </ligand>
</feature>
<evidence type="ECO:0000256" key="8">
    <source>
        <dbReference type="ARBA" id="ARBA00022723"/>
    </source>
</evidence>
<feature type="binding site" evidence="19">
    <location>
        <position position="718"/>
    </location>
    <ligand>
        <name>ATP</name>
        <dbReference type="ChEBI" id="CHEBI:30616"/>
        <label>2</label>
    </ligand>
</feature>
<dbReference type="InterPro" id="IPR006275">
    <property type="entry name" value="CPSase_lsu"/>
</dbReference>
<dbReference type="SMART" id="SM01096">
    <property type="entry name" value="CPSase_L_D3"/>
    <property type="match status" value="1"/>
</dbReference>
<evidence type="ECO:0000256" key="2">
    <source>
        <dbReference type="ARBA" id="ARBA00004812"/>
    </source>
</evidence>
<dbReference type="Gene3D" id="3.40.50.1380">
    <property type="entry name" value="Methylglyoxal synthase-like domain"/>
    <property type="match status" value="1"/>
</dbReference>
<name>A0A1J4NAX6_9ACTN</name>
<dbReference type="CDD" id="cd01424">
    <property type="entry name" value="MGS_CPS_II"/>
    <property type="match status" value="1"/>
</dbReference>
<evidence type="ECO:0000256" key="18">
    <source>
        <dbReference type="ARBA" id="ARBA00062056"/>
    </source>
</evidence>
<comment type="caution">
    <text evidence="22">The sequence shown here is derived from an EMBL/GenBank/DDBJ whole genome shotgun (WGS) entry which is preliminary data.</text>
</comment>
<dbReference type="SUPFAM" id="SSF56059">
    <property type="entry name" value="Glutathione synthetase ATP-binding domain-like"/>
    <property type="match status" value="2"/>
</dbReference>
<dbReference type="InterPro" id="IPR005479">
    <property type="entry name" value="CPAse_ATP-bd"/>
</dbReference>
<feature type="binding site" evidence="19">
    <location>
        <position position="299"/>
    </location>
    <ligand>
        <name>Mn(2+)</name>
        <dbReference type="ChEBI" id="CHEBI:29035"/>
        <label>2</label>
    </ligand>
</feature>
<dbReference type="Gene3D" id="3.40.50.20">
    <property type="match status" value="2"/>
</dbReference>
<dbReference type="EC" id="6.3.4.16" evidence="19"/>
<keyword evidence="6 19" id="KW-0436">Ligase</keyword>
<evidence type="ECO:0000256" key="19">
    <source>
        <dbReference type="HAMAP-Rule" id="MF_01210"/>
    </source>
</evidence>
<dbReference type="GO" id="GO:0005737">
    <property type="term" value="C:cytoplasm"/>
    <property type="evidence" value="ECO:0007669"/>
    <property type="project" value="TreeGrafter"/>
</dbReference>
<dbReference type="FunFam" id="3.40.50.20:FF:000001">
    <property type="entry name" value="Carbamoyl-phosphate synthase large chain"/>
    <property type="match status" value="1"/>
</dbReference>
<dbReference type="PROSITE" id="PS00867">
    <property type="entry name" value="CPSASE_2"/>
    <property type="match status" value="2"/>
</dbReference>
<dbReference type="GO" id="GO:0006541">
    <property type="term" value="P:glutamine metabolic process"/>
    <property type="evidence" value="ECO:0007669"/>
    <property type="project" value="TreeGrafter"/>
</dbReference>
<feature type="binding site" evidence="19">
    <location>
        <position position="764"/>
    </location>
    <ligand>
        <name>ATP</name>
        <dbReference type="ChEBI" id="CHEBI:30616"/>
        <label>2</label>
    </ligand>
</feature>
<feature type="binding site" evidence="19">
    <location>
        <position position="791"/>
    </location>
    <ligand>
        <name>ATP</name>
        <dbReference type="ChEBI" id="CHEBI:30616"/>
        <label>2</label>
    </ligand>
</feature>
<evidence type="ECO:0000256" key="11">
    <source>
        <dbReference type="ARBA" id="ARBA00022840"/>
    </source>
</evidence>
<evidence type="ECO:0000256" key="17">
    <source>
        <dbReference type="ARBA" id="ARBA00057223"/>
    </source>
</evidence>
<dbReference type="STRING" id="1844.UG56_000300"/>
<evidence type="ECO:0000256" key="6">
    <source>
        <dbReference type="ARBA" id="ARBA00022598"/>
    </source>
</evidence>
<dbReference type="GO" id="GO:0004088">
    <property type="term" value="F:carbamoyl-phosphate synthase (glutamine-hydrolyzing) activity"/>
    <property type="evidence" value="ECO:0007669"/>
    <property type="project" value="UniProtKB-UniRule"/>
</dbReference>
<dbReference type="NCBIfam" id="TIGR01369">
    <property type="entry name" value="CPSaseII_lrg"/>
    <property type="match status" value="1"/>
</dbReference>
<evidence type="ECO:0000256" key="3">
    <source>
        <dbReference type="ARBA" id="ARBA00005077"/>
    </source>
</evidence>
<evidence type="ECO:0000256" key="4">
    <source>
        <dbReference type="ARBA" id="ARBA00009799"/>
    </source>
</evidence>
<dbReference type="GO" id="GO:0046872">
    <property type="term" value="F:metal ion binding"/>
    <property type="evidence" value="ECO:0007669"/>
    <property type="project" value="UniProtKB-KW"/>
</dbReference>
<sequence length="1111" mass="119430">MPKREDIKSVLVIGSGPIVIGQACEFDYSGTQACRVLREEGIRVVLVNSNPATIMTDPEFADATYVEPITPEFVEKVIAKERPDALLATLGGQTALNCAVALDERGILEKYDVELIGASIEAIQRGENREEFKKIVAELGGESAKSVICHSIDDLIAGAEVLGYPLVIRPSFTMGGSGSGFAFNEAELRRLGGAGLAASPTTEVLLEESILGWKEYELEVMRDRKDNSVIVCSIENLDPMGVHTGDSITVAPAMTLTDREYQKLRDLAIGIIRAVGVDTGGCNIQYAVNPVDGRIIVIEMNPRVSRSSALASKATGYPIAKIAAKVAIGYTLDEIENDITAGPNGSTAASFEPALDYVVVKVPRFAFEKFPGADTTLTTHMKSVGEAMAIGRNFTEALQKALRSLEKPEAVFDWTQEVVELDKPALLEEIKTPTDGRLKRVMDAIRAGATPEEIFESTKIDPWFIDQLFLINEIAQEIIAAPELTADVLRYAKRHGFSDFQLGKMRGMTADVVRGVRHALNIRPVYKTVDTCAAEFAARTPYHYSSYDEETEVAPREKEAVIILGSGPNRIGQGIEFDYSCVHASLALSEAGYETVMVNCNPETVSTDYDTSDRLYFEPLTLEDVLEIVHAEQQAGPVVGVICQLGGQTPLGLAQALKDNGVPIVGTSPEAIHLAEERGAFGRVLHKAGLVAPKHGMATTFNEAREIAAEIGYPVLVRPSYVLGGRGMQIVYDDEALRSYIEAATEVTPDKPVMVDKFVDDAVEIDVDALYDGTDLFLGGVMEHIEEAGIHSGDSSCALPPITLGAAEVERIRTATRAIAEGVGVRGLLNIQYALGSDVLYVIEANPRASRTVPFVSKATATPLAKAAARVMLGESIAELRTAGVLPTTGDGGALPPNQPIAVKEAVMPFNRFRTPEGQQVDTVLGPEMKSTGEVMGLDSDFGRAFAKSQAGAFGPLPTSGRIFVSMANRDKRTMIFPIKVLADHGFEIFATEGTAEVLRRNGVATRQMRKHSEGVGPDGEKTTVQRILGGEVDLVINTPNGTSNAKSARMDGYEIRTAAVMANIACITTVQGLGAAVQGIEALRRGEIDVRSLQEWRDVVGHHDGGVSAK</sequence>
<gene>
    <name evidence="19" type="primary">carB</name>
    <name evidence="22" type="ORF">UG56_000300</name>
</gene>
<feature type="binding site" evidence="19">
    <location>
        <position position="299"/>
    </location>
    <ligand>
        <name>Mg(2+)</name>
        <dbReference type="ChEBI" id="CHEBI:18420"/>
        <label>2</label>
    </ligand>
</feature>
<keyword evidence="12" id="KW-0460">Magnesium</keyword>
<keyword evidence="5 19" id="KW-0055">Arginine biosynthesis</keyword>
<dbReference type="InterPro" id="IPR011761">
    <property type="entry name" value="ATP-grasp"/>
</dbReference>
<comment type="catalytic activity">
    <reaction evidence="16 19">
        <text>hydrogencarbonate + L-glutamine + 2 ATP + H2O = carbamoyl phosphate + L-glutamate + 2 ADP + phosphate + 2 H(+)</text>
        <dbReference type="Rhea" id="RHEA:18633"/>
        <dbReference type="ChEBI" id="CHEBI:15377"/>
        <dbReference type="ChEBI" id="CHEBI:15378"/>
        <dbReference type="ChEBI" id="CHEBI:17544"/>
        <dbReference type="ChEBI" id="CHEBI:29985"/>
        <dbReference type="ChEBI" id="CHEBI:30616"/>
        <dbReference type="ChEBI" id="CHEBI:43474"/>
        <dbReference type="ChEBI" id="CHEBI:58228"/>
        <dbReference type="ChEBI" id="CHEBI:58359"/>
        <dbReference type="ChEBI" id="CHEBI:456216"/>
        <dbReference type="EC" id="6.3.5.5"/>
    </reaction>
</comment>
<comment type="caution">
    <text evidence="19">Lacks conserved residue(s) required for the propagation of feature annotation.</text>
</comment>
<dbReference type="PANTHER" id="PTHR11405">
    <property type="entry name" value="CARBAMOYLTRANSFERASE FAMILY MEMBER"/>
    <property type="match status" value="1"/>
</dbReference>
<organism evidence="22 23">
    <name type="scientific">Nocardioides luteus</name>
    <dbReference type="NCBI Taxonomy" id="1844"/>
    <lineage>
        <taxon>Bacteria</taxon>
        <taxon>Bacillati</taxon>
        <taxon>Actinomycetota</taxon>
        <taxon>Actinomycetes</taxon>
        <taxon>Propionibacteriales</taxon>
        <taxon>Nocardioidaceae</taxon>
        <taxon>Nocardioides</taxon>
    </lineage>
</organism>
<feature type="binding site" evidence="19">
    <location>
        <position position="832"/>
    </location>
    <ligand>
        <name>Mn(2+)</name>
        <dbReference type="ChEBI" id="CHEBI:29035"/>
        <label>3</label>
    </ligand>
</feature>
<dbReference type="Pfam" id="PF02787">
    <property type="entry name" value="CPSase_L_D3"/>
    <property type="match status" value="1"/>
</dbReference>
<dbReference type="InterPro" id="IPR058047">
    <property type="entry name" value="CPSase_preATP-grasp"/>
</dbReference>
<dbReference type="EMBL" id="JZDQ02000001">
    <property type="protein sequence ID" value="OIJ28708.1"/>
    <property type="molecule type" value="Genomic_DNA"/>
</dbReference>
<feature type="binding site" evidence="19">
    <location>
        <position position="757"/>
    </location>
    <ligand>
        <name>ATP</name>
        <dbReference type="ChEBI" id="CHEBI:30616"/>
        <label>2</label>
    </ligand>
</feature>
<feature type="binding site" evidence="19">
    <location>
        <position position="846"/>
    </location>
    <ligand>
        <name>Mn(2+)</name>
        <dbReference type="ChEBI" id="CHEBI:29035"/>
        <label>4</label>
    </ligand>
</feature>
<feature type="binding site" evidence="19">
    <location>
        <position position="215"/>
    </location>
    <ligand>
        <name>ATP</name>
        <dbReference type="ChEBI" id="CHEBI:30616"/>
        <label>1</label>
    </ligand>
</feature>
<dbReference type="PANTHER" id="PTHR11405:SF53">
    <property type="entry name" value="CARBAMOYL-PHOSPHATE SYNTHASE [AMMONIA], MITOCHONDRIAL"/>
    <property type="match status" value="1"/>
</dbReference>
<reference evidence="22" key="1">
    <citation type="submission" date="2016-10" db="EMBL/GenBank/DDBJ databases">
        <title>Draft Genome Sequence of Nocardioides luteus Strain BAFB, an Alkane-Degrading Bacterium Isolated from JP-7 Polluted Soil.</title>
        <authorList>
            <person name="Brown L."/>
            <person name="Ruiz O.N."/>
            <person name="Gunasekera T."/>
        </authorList>
    </citation>
    <scope>NUCLEOTIDE SEQUENCE [LARGE SCALE GENOMIC DNA]</scope>
    <source>
        <strain evidence="22">BAFB</strain>
    </source>
</reference>
<feature type="binding site" evidence="19">
    <location>
        <position position="301"/>
    </location>
    <ligand>
        <name>Mg(2+)</name>
        <dbReference type="ChEBI" id="CHEBI:18420"/>
        <label>2</label>
    </ligand>
</feature>
<dbReference type="UniPathway" id="UPA00068">
    <property type="reaction ID" value="UER00171"/>
</dbReference>
<feature type="binding site" evidence="19">
    <location>
        <position position="175"/>
    </location>
    <ligand>
        <name>ATP</name>
        <dbReference type="ChEBI" id="CHEBI:30616"/>
        <label>1</label>
    </ligand>
</feature>
<dbReference type="RefSeq" id="WP_045549733.1">
    <property type="nucleotide sequence ID" value="NZ_JZDQ02000001.1"/>
</dbReference>
<dbReference type="PROSITE" id="PS51257">
    <property type="entry name" value="PROKAR_LIPOPROTEIN"/>
    <property type="match status" value="1"/>
</dbReference>
<comment type="cofactor">
    <cofactor evidence="19">
        <name>Mg(2+)</name>
        <dbReference type="ChEBI" id="CHEBI:18420"/>
    </cofactor>
    <cofactor evidence="19">
        <name>Mn(2+)</name>
        <dbReference type="ChEBI" id="CHEBI:29035"/>
    </cofactor>
    <text evidence="19">Binds 4 Mg(2+) or Mn(2+) ions per subunit.</text>
</comment>
<keyword evidence="8" id="KW-0479">Metal-binding</keyword>
<evidence type="ECO:0000256" key="7">
    <source>
        <dbReference type="ARBA" id="ARBA00022605"/>
    </source>
</evidence>
<evidence type="ECO:0000259" key="20">
    <source>
        <dbReference type="PROSITE" id="PS50975"/>
    </source>
</evidence>
<feature type="binding site" evidence="19">
    <location>
        <position position="789"/>
    </location>
    <ligand>
        <name>ATP</name>
        <dbReference type="ChEBI" id="CHEBI:30616"/>
        <label>2</label>
    </ligand>
</feature>
<evidence type="ECO:0000256" key="16">
    <source>
        <dbReference type="ARBA" id="ARBA00048816"/>
    </source>
</evidence>
<feature type="binding site" evidence="19">
    <location>
        <position position="208"/>
    </location>
    <ligand>
        <name>ATP</name>
        <dbReference type="ChEBI" id="CHEBI:30616"/>
        <label>1</label>
    </ligand>
</feature>
<dbReference type="AlphaFoldDB" id="A0A1J4NAX6"/>
<feature type="region of interest" description="Carboxyphosphate synthetic domain" evidence="19">
    <location>
        <begin position="1"/>
        <end position="406"/>
    </location>
</feature>
<dbReference type="GO" id="GO:0004087">
    <property type="term" value="F:carbamoyl-phosphate synthase (ammonia) activity"/>
    <property type="evidence" value="ECO:0007669"/>
    <property type="project" value="UniProtKB-EC"/>
</dbReference>
<feature type="binding site" evidence="19">
    <location>
        <position position="301"/>
    </location>
    <ligand>
        <name>Mn(2+)</name>
        <dbReference type="ChEBI" id="CHEBI:29035"/>
        <label>2</label>
    </ligand>
</feature>
<feature type="region of interest" description="Allosteric domain" evidence="19">
    <location>
        <begin position="955"/>
        <end position="1111"/>
    </location>
</feature>
<feature type="binding site" evidence="19">
    <location>
        <position position="169"/>
    </location>
    <ligand>
        <name>ATP</name>
        <dbReference type="ChEBI" id="CHEBI:30616"/>
        <label>1</label>
    </ligand>
</feature>
<dbReference type="Pfam" id="PF02786">
    <property type="entry name" value="CPSase_L_D2"/>
    <property type="match status" value="2"/>
</dbReference>
<evidence type="ECO:0000313" key="22">
    <source>
        <dbReference type="EMBL" id="OIJ28708.1"/>
    </source>
</evidence>
<feature type="binding site" evidence="19">
    <location>
        <position position="242"/>
    </location>
    <ligand>
        <name>ATP</name>
        <dbReference type="ChEBI" id="CHEBI:30616"/>
        <label>1</label>
    </ligand>
</feature>
<dbReference type="SUPFAM" id="SSF52440">
    <property type="entry name" value="PreATP-grasp domain"/>
    <property type="match status" value="2"/>
</dbReference>
<dbReference type="PROSITE" id="PS00866">
    <property type="entry name" value="CPSASE_1"/>
    <property type="match status" value="2"/>
</dbReference>
<dbReference type="GO" id="GO:0006526">
    <property type="term" value="P:L-arginine biosynthetic process"/>
    <property type="evidence" value="ECO:0007669"/>
    <property type="project" value="UniProtKB-UniRule"/>
</dbReference>
<dbReference type="NCBIfam" id="NF009455">
    <property type="entry name" value="PRK12815.1"/>
    <property type="match status" value="1"/>
</dbReference>
<feature type="binding site" evidence="19">
    <location>
        <position position="285"/>
    </location>
    <ligand>
        <name>ATP</name>
        <dbReference type="ChEBI" id="CHEBI:30616"/>
        <label>1</label>
    </ligand>
</feature>
<feature type="binding site" evidence="19">
    <location>
        <position position="299"/>
    </location>
    <ligand>
        <name>Mg(2+)</name>
        <dbReference type="ChEBI" id="CHEBI:18420"/>
        <label>1</label>
    </ligand>
</feature>
<feature type="domain" description="ATP-grasp" evidence="20">
    <location>
        <begin position="133"/>
        <end position="328"/>
    </location>
</feature>
<dbReference type="HAMAP" id="MF_01210_B">
    <property type="entry name" value="CPSase_L_chain_B"/>
    <property type="match status" value="1"/>
</dbReference>
<feature type="binding site" evidence="19">
    <location>
        <position position="241"/>
    </location>
    <ligand>
        <name>ATP</name>
        <dbReference type="ChEBI" id="CHEBI:30616"/>
        <label>1</label>
    </ligand>
</feature>